<accession>Q1Z9F7</accession>
<sequence length="60" mass="7020">MGELIKLFAELGVTPPTLIICYLLFRSVKAHESVLSELKKMLAHHEKRIMKLEWNNQQNE</sequence>
<dbReference type="OrthoDB" id="5831128at2"/>
<gene>
    <name evidence="2" type="ORF">P3TCK_19995</name>
</gene>
<comment type="caution">
    <text evidence="2">The sequence shown here is derived from an EMBL/GenBank/DDBJ whole genome shotgun (WGS) entry which is preliminary data.</text>
</comment>
<dbReference type="EMBL" id="AAPH01000002">
    <property type="protein sequence ID" value="EAS44801.1"/>
    <property type="molecule type" value="Genomic_DNA"/>
</dbReference>
<dbReference type="HOGENOM" id="CLU_2937665_0_0_6"/>
<dbReference type="AlphaFoldDB" id="Q1Z9F7"/>
<evidence type="ECO:0008006" key="4">
    <source>
        <dbReference type="Google" id="ProtNLM"/>
    </source>
</evidence>
<reference evidence="2 3" key="1">
    <citation type="submission" date="2006-03" db="EMBL/GenBank/DDBJ databases">
        <authorList>
            <person name="Bartlett D.H."/>
            <person name="Valle G."/>
            <person name="Lauro F.M."/>
            <person name="Vezzi A."/>
            <person name="Simonato F."/>
            <person name="Eloe E."/>
            <person name="Vitulo N."/>
            <person name="Stratton T.K."/>
            <person name="D'angelo M."/>
            <person name="Ferriera S."/>
            <person name="Johnson J."/>
            <person name="Kravitz S."/>
            <person name="Beeson K."/>
            <person name="Sutton G."/>
            <person name="Rogers Y."/>
            <person name="Friedman R."/>
            <person name="Frazier M."/>
            <person name="Venter J.C."/>
        </authorList>
    </citation>
    <scope>NUCLEOTIDE SEQUENCE [LARGE SCALE GENOMIC DNA]</scope>
    <source>
        <strain evidence="2 3">3TCK</strain>
    </source>
</reference>
<dbReference type="Proteomes" id="UP000003789">
    <property type="component" value="Unassembled WGS sequence"/>
</dbReference>
<proteinExistence type="predicted"/>
<protein>
    <recommendedName>
        <fullName evidence="4">YvrJ family protein</fullName>
    </recommendedName>
</protein>
<name>Q1Z9F7_9GAMM</name>
<evidence type="ECO:0000313" key="3">
    <source>
        <dbReference type="Proteomes" id="UP000003789"/>
    </source>
</evidence>
<dbReference type="RefSeq" id="WP_006231912.1">
    <property type="nucleotide sequence ID" value="NZ_CH724135.1"/>
</dbReference>
<evidence type="ECO:0000256" key="1">
    <source>
        <dbReference type="SAM" id="Coils"/>
    </source>
</evidence>
<evidence type="ECO:0000313" key="2">
    <source>
        <dbReference type="EMBL" id="EAS44801.1"/>
    </source>
</evidence>
<keyword evidence="1" id="KW-0175">Coiled coil</keyword>
<feature type="coiled-coil region" evidence="1">
    <location>
        <begin position="28"/>
        <end position="55"/>
    </location>
</feature>
<organism evidence="2 3">
    <name type="scientific">Photobacterium profundum 3TCK</name>
    <dbReference type="NCBI Taxonomy" id="314280"/>
    <lineage>
        <taxon>Bacteria</taxon>
        <taxon>Pseudomonadati</taxon>
        <taxon>Pseudomonadota</taxon>
        <taxon>Gammaproteobacteria</taxon>
        <taxon>Vibrionales</taxon>
        <taxon>Vibrionaceae</taxon>
        <taxon>Photobacterium</taxon>
    </lineage>
</organism>